<reference evidence="1 2" key="1">
    <citation type="submission" date="2020-08" db="EMBL/GenBank/DDBJ databases">
        <title>Hymenobacter sp. S2-20-2 genome sequencing.</title>
        <authorList>
            <person name="Jin L."/>
        </authorList>
    </citation>
    <scope>NUCLEOTIDE SEQUENCE [LARGE SCALE GENOMIC DNA]</scope>
    <source>
        <strain evidence="1 2">S2-20-2</strain>
    </source>
</reference>
<evidence type="ECO:0000313" key="1">
    <source>
        <dbReference type="EMBL" id="QNH61591.1"/>
    </source>
</evidence>
<organism evidence="1 2">
    <name type="scientific">Hymenobacter sediminicola</name>
    <dbReference type="NCBI Taxonomy" id="2761579"/>
    <lineage>
        <taxon>Bacteria</taxon>
        <taxon>Pseudomonadati</taxon>
        <taxon>Bacteroidota</taxon>
        <taxon>Cytophagia</taxon>
        <taxon>Cytophagales</taxon>
        <taxon>Hymenobacteraceae</taxon>
        <taxon>Hymenobacter</taxon>
    </lineage>
</organism>
<sequence>MTISHRAADAPAATATIAQPIKVARIACCCKLSDLLPLVQQLHRETVRPANKSRQSEAA</sequence>
<name>A0A7G7W5E8_9BACT</name>
<keyword evidence="2" id="KW-1185">Reference proteome</keyword>
<protein>
    <submittedName>
        <fullName evidence="1">Uncharacterized protein</fullName>
    </submittedName>
</protein>
<evidence type="ECO:0000313" key="2">
    <source>
        <dbReference type="Proteomes" id="UP000515489"/>
    </source>
</evidence>
<dbReference type="KEGG" id="hsk:H4317_15720"/>
<dbReference type="RefSeq" id="WP_185887518.1">
    <property type="nucleotide sequence ID" value="NZ_CP060202.1"/>
</dbReference>
<dbReference type="AlphaFoldDB" id="A0A7G7W5E8"/>
<dbReference type="Proteomes" id="UP000515489">
    <property type="component" value="Chromosome"/>
</dbReference>
<accession>A0A7G7W5E8</accession>
<proteinExistence type="predicted"/>
<dbReference type="EMBL" id="CP060202">
    <property type="protein sequence ID" value="QNH61591.1"/>
    <property type="molecule type" value="Genomic_DNA"/>
</dbReference>
<gene>
    <name evidence="1" type="ORF">H4317_15720</name>
</gene>